<keyword evidence="17" id="KW-1185">Reference proteome</keyword>
<feature type="domain" description="Cadherin" evidence="15">
    <location>
        <begin position="76"/>
        <end position="132"/>
    </location>
</feature>
<feature type="transmembrane region" description="Helical" evidence="13">
    <location>
        <begin position="1157"/>
        <end position="1179"/>
    </location>
</feature>
<evidence type="ECO:0000259" key="15">
    <source>
        <dbReference type="PROSITE" id="PS50268"/>
    </source>
</evidence>
<dbReference type="PROSITE" id="PS50268">
    <property type="entry name" value="CADHERIN_2"/>
    <property type="match status" value="9"/>
</dbReference>
<evidence type="ECO:0000256" key="3">
    <source>
        <dbReference type="ARBA" id="ARBA00022475"/>
    </source>
</evidence>
<feature type="domain" description="Cadherin" evidence="15">
    <location>
        <begin position="899"/>
        <end position="1003"/>
    </location>
</feature>
<dbReference type="AlphaFoldDB" id="A0A9W7WCX5"/>
<dbReference type="Gene3D" id="2.60.40.60">
    <property type="entry name" value="Cadherins"/>
    <property type="match status" value="9"/>
</dbReference>
<dbReference type="InterPro" id="IPR002126">
    <property type="entry name" value="Cadherin-like_dom"/>
</dbReference>
<dbReference type="Pfam" id="PF08266">
    <property type="entry name" value="Cadherin_2"/>
    <property type="match status" value="2"/>
</dbReference>
<dbReference type="InterPro" id="IPR050174">
    <property type="entry name" value="Protocadherin/Cadherin-CA"/>
</dbReference>
<dbReference type="FunFam" id="2.60.40.60:FF:000006">
    <property type="entry name" value="Protocadherin alpha 2"/>
    <property type="match status" value="2"/>
</dbReference>
<keyword evidence="10 13" id="KW-0472">Membrane</keyword>
<keyword evidence="11" id="KW-0325">Glycoprotein</keyword>
<dbReference type="PANTHER" id="PTHR24028">
    <property type="entry name" value="CADHERIN-87A"/>
    <property type="match status" value="1"/>
</dbReference>
<keyword evidence="7 12" id="KW-0106">Calcium</keyword>
<dbReference type="PANTHER" id="PTHR24028:SF114">
    <property type="entry name" value="PCDH2G3 PROTEIN-RELATED"/>
    <property type="match status" value="1"/>
</dbReference>
<evidence type="ECO:0000256" key="1">
    <source>
        <dbReference type="ARBA" id="ARBA00003436"/>
    </source>
</evidence>
<dbReference type="FunFam" id="2.60.40.60:FF:000004">
    <property type="entry name" value="Protocadherin 1 gamma 2"/>
    <property type="match status" value="1"/>
</dbReference>
<keyword evidence="6" id="KW-0677">Repeat</keyword>
<gene>
    <name evidence="16" type="ORF">IRJ41_012552</name>
</gene>
<feature type="domain" description="Cadherin" evidence="15">
    <location>
        <begin position="1004"/>
        <end position="1142"/>
    </location>
</feature>
<dbReference type="PRINTS" id="PR00205">
    <property type="entry name" value="CADHERIN"/>
</dbReference>
<evidence type="ECO:0000256" key="13">
    <source>
        <dbReference type="SAM" id="Phobius"/>
    </source>
</evidence>
<dbReference type="SMART" id="SM00112">
    <property type="entry name" value="CA"/>
    <property type="match status" value="7"/>
</dbReference>
<feature type="transmembrane region" description="Helical" evidence="13">
    <location>
        <begin position="525"/>
        <end position="547"/>
    </location>
</feature>
<name>A0A9W7WCX5_TRIRA</name>
<dbReference type="InterPro" id="IPR013164">
    <property type="entry name" value="Cadherin_N"/>
</dbReference>
<organism evidence="16 17">
    <name type="scientific">Triplophysa rosa</name>
    <name type="common">Cave loach</name>
    <dbReference type="NCBI Taxonomy" id="992332"/>
    <lineage>
        <taxon>Eukaryota</taxon>
        <taxon>Metazoa</taxon>
        <taxon>Chordata</taxon>
        <taxon>Craniata</taxon>
        <taxon>Vertebrata</taxon>
        <taxon>Euteleostomi</taxon>
        <taxon>Actinopterygii</taxon>
        <taxon>Neopterygii</taxon>
        <taxon>Teleostei</taxon>
        <taxon>Ostariophysi</taxon>
        <taxon>Cypriniformes</taxon>
        <taxon>Nemacheilidae</taxon>
        <taxon>Triplophysa</taxon>
    </lineage>
</organism>
<evidence type="ECO:0000256" key="14">
    <source>
        <dbReference type="SAM" id="SignalP"/>
    </source>
</evidence>
<feature type="transmembrane region" description="Helical" evidence="13">
    <location>
        <begin position="652"/>
        <end position="679"/>
    </location>
</feature>
<dbReference type="InterPro" id="IPR032455">
    <property type="entry name" value="Cadherin_C"/>
</dbReference>
<evidence type="ECO:0000256" key="11">
    <source>
        <dbReference type="ARBA" id="ARBA00023180"/>
    </source>
</evidence>
<evidence type="ECO:0000256" key="4">
    <source>
        <dbReference type="ARBA" id="ARBA00022692"/>
    </source>
</evidence>
<dbReference type="GO" id="GO:0009653">
    <property type="term" value="P:anatomical structure morphogenesis"/>
    <property type="evidence" value="ECO:0007669"/>
    <property type="project" value="UniProtKB-ARBA"/>
</dbReference>
<evidence type="ECO:0000313" key="16">
    <source>
        <dbReference type="EMBL" id="KAI7793338.1"/>
    </source>
</evidence>
<dbReference type="Pfam" id="PF16492">
    <property type="entry name" value="Cadherin_C_2"/>
    <property type="match status" value="2"/>
</dbReference>
<evidence type="ECO:0000256" key="5">
    <source>
        <dbReference type="ARBA" id="ARBA00022729"/>
    </source>
</evidence>
<evidence type="ECO:0000256" key="8">
    <source>
        <dbReference type="ARBA" id="ARBA00022889"/>
    </source>
</evidence>
<feature type="chain" id="PRO_5040920073" description="Cadherin domain-containing protein" evidence="14">
    <location>
        <begin position="28"/>
        <end position="1276"/>
    </location>
</feature>
<dbReference type="Proteomes" id="UP001059041">
    <property type="component" value="Linkage Group LG22"/>
</dbReference>
<evidence type="ECO:0000256" key="9">
    <source>
        <dbReference type="ARBA" id="ARBA00022989"/>
    </source>
</evidence>
<dbReference type="InterPro" id="IPR020894">
    <property type="entry name" value="Cadherin_CS"/>
</dbReference>
<keyword evidence="3" id="KW-1003">Cell membrane</keyword>
<dbReference type="EMBL" id="JAFHDT010000022">
    <property type="protein sequence ID" value="KAI7793338.1"/>
    <property type="molecule type" value="Genomic_DNA"/>
</dbReference>
<dbReference type="FunFam" id="2.60.40.60:FF:000018">
    <property type="entry name" value="Protocadherin gamma c3"/>
    <property type="match status" value="1"/>
</dbReference>
<comment type="subcellular location">
    <subcellularLocation>
        <location evidence="2">Cell membrane</location>
        <topology evidence="2">Single-pass type I membrane protein</topology>
    </subcellularLocation>
</comment>
<dbReference type="InterPro" id="IPR015919">
    <property type="entry name" value="Cadherin-like_sf"/>
</dbReference>
<feature type="signal peptide" evidence="14">
    <location>
        <begin position="1"/>
        <end position="27"/>
    </location>
</feature>
<evidence type="ECO:0000256" key="7">
    <source>
        <dbReference type="ARBA" id="ARBA00022837"/>
    </source>
</evidence>
<sequence length="1276" mass="141778">MDNRRFSVLFCTCFVALVIFPLKIVCADWSYNVPEEMKRHYVIGNVAKDLRIDVKELSARKARIDTEDNSIRYCDINLNSGDLTVAETIDREELCGSQIPCILNYELFLENPLEVHRIFLEIQDINDNAPRFPNERINFEIRESAVKGQRFRLDEAHDSDIGHNAVKSYSLQKNEHFAVAIHDTMDGGKYAELILEKELDREQQKDIDMILTATDGGTPQRSGTAVIHITVLDANDNVPVFSQSVYKVTLPENTPPGTSVITVSATDADEGPNGEVSYEFSKISDKAAKLFSIDKITGQVVVTGEIDYENEKKYEMGIHAQDASGLSSTAKVIIDISDVNDNPPRIILKSLNNPIPENSMPGTEVGIINVQDKDSGENRQIRCSVQPNVPFRLNPSVKNYFSLVTTNALDREKESDYNITVTATDGGSPPLSTSMTIHLSISDIVKSTDPGLFSIGLHSGEIRTQRDISEAENMKQNLIISVKDNGQPSLSTTCAVNLLISDNLSEVPELKDMTYEESNSKLTSYLIIALVSVSTFFLTFITLILSLKVCRRRKPRLLFDGAVAVPSAYLPPNYADVDGTGTLRSTYNYDAYLTTGSRTSDFKFVRSYNDNTLPAEGTLKQENYRHFEPSMITLDGTEDDDEVRDNSLTANLILLAPIMALTFGFLSWATCIVFIVLFVRKSSGDLSYSVPEETKQGSVIGNIAKDLGLKTDGLLFRKARLDTDENGNRFCEINPQKGEFIVADRIDREELCGSKSSCILKYDLVLENPLELHRISVKIEDVNDNSPRFPNELIKLEIGEYVATGTRFPLEEAHDADEGRNGIQNYSLEENEHFSFAVHSNSDGGKYCELVLQKELDREQKKDMDLVLAAIDGGTPVRSGTVVIHVIVLDANDNVPVFTQPVYKASVLENSPLNTVVVTVSALDADEGVNGNVVYEFNRISDKASRLFSIDKTSGEIKVIGPIDYEDKNHYEIRIQAKDGSGLASNAKVDIDIIDLNDNTPVIYLKSTENQIPENAEPGTEVAIINIQDKDTGDNKKVLCAIQENVPFKLNPSIKNYYSIVTTGPLDRELKSHYNITVTATDGGTPIGLHNGEIRTQRDILESDDMKQNLIISLKDNGQPSRSTTCTLYLLLSDNLAEVPDLKDTVFEENNAQLTSYLIIALVSVSTFFITFIILVMAVKVCRRRKPRLLYDGAVAVPSAYLPPHYAEVDGAGTLRSAYNYDTYLTTGSRTSDFKFVSSYNENTIPSQNMCSDINTTNTYSDEEGHKPNYPTLVNY</sequence>
<proteinExistence type="predicted"/>
<keyword evidence="9 13" id="KW-1133">Transmembrane helix</keyword>
<keyword evidence="4 13" id="KW-0812">Transmembrane</keyword>
<accession>A0A9W7WCX5</accession>
<dbReference type="GO" id="GO:0005886">
    <property type="term" value="C:plasma membrane"/>
    <property type="evidence" value="ECO:0007669"/>
    <property type="project" value="UniProtKB-SubCell"/>
</dbReference>
<comment type="caution">
    <text evidence="16">The sequence shown here is derived from an EMBL/GenBank/DDBJ whole genome shotgun (WGS) entry which is preliminary data.</text>
</comment>
<dbReference type="GO" id="GO:0005509">
    <property type="term" value="F:calcium ion binding"/>
    <property type="evidence" value="ECO:0007669"/>
    <property type="project" value="UniProtKB-UniRule"/>
</dbReference>
<dbReference type="FunFam" id="2.60.40.60:FF:000007">
    <property type="entry name" value="Protocadherin alpha 2"/>
    <property type="match status" value="1"/>
</dbReference>
<feature type="domain" description="Cadherin" evidence="15">
    <location>
        <begin position="242"/>
        <end position="346"/>
    </location>
</feature>
<comment type="function">
    <text evidence="1">Potential calcium-dependent cell-adhesion protein. May be involved in the establishment and maintenance of specific neuronal connections in the brain.</text>
</comment>
<dbReference type="FunFam" id="2.60.40.60:FF:000002">
    <property type="entry name" value="Protocadherin alpha 2"/>
    <property type="match status" value="2"/>
</dbReference>
<feature type="domain" description="Cadherin" evidence="15">
    <location>
        <begin position="133"/>
        <end position="241"/>
    </location>
</feature>
<feature type="domain" description="Cadherin" evidence="15">
    <location>
        <begin position="790"/>
        <end position="898"/>
    </location>
</feature>
<feature type="domain" description="Cadherin" evidence="15">
    <location>
        <begin position="355"/>
        <end position="452"/>
    </location>
</feature>
<dbReference type="SUPFAM" id="SSF49313">
    <property type="entry name" value="Cadherin-like"/>
    <property type="match status" value="8"/>
</dbReference>
<dbReference type="GO" id="GO:0007156">
    <property type="term" value="P:homophilic cell adhesion via plasma membrane adhesion molecules"/>
    <property type="evidence" value="ECO:0007669"/>
    <property type="project" value="InterPro"/>
</dbReference>
<dbReference type="FunFam" id="2.60.40.60:FF:000129">
    <property type="entry name" value="protocadherin alpha-C2 isoform X1"/>
    <property type="match status" value="2"/>
</dbReference>
<dbReference type="PROSITE" id="PS00232">
    <property type="entry name" value="CADHERIN_1"/>
    <property type="match status" value="4"/>
</dbReference>
<keyword evidence="5 14" id="KW-0732">Signal</keyword>
<evidence type="ECO:0000256" key="6">
    <source>
        <dbReference type="ARBA" id="ARBA00022737"/>
    </source>
</evidence>
<reference evidence="16" key="1">
    <citation type="submission" date="2021-02" db="EMBL/GenBank/DDBJ databases">
        <title>Comparative genomics reveals that relaxation of natural selection precedes convergent phenotypic evolution of cavefish.</title>
        <authorList>
            <person name="Peng Z."/>
        </authorList>
    </citation>
    <scope>NUCLEOTIDE SEQUENCE</scope>
    <source>
        <tissue evidence="16">Muscle</tissue>
    </source>
</reference>
<dbReference type="Pfam" id="PF00028">
    <property type="entry name" value="Cadherin"/>
    <property type="match status" value="6"/>
</dbReference>
<evidence type="ECO:0000256" key="10">
    <source>
        <dbReference type="ARBA" id="ARBA00023136"/>
    </source>
</evidence>
<protein>
    <recommendedName>
        <fullName evidence="15">Cadherin domain-containing protein</fullName>
    </recommendedName>
</protein>
<dbReference type="CDD" id="cd11304">
    <property type="entry name" value="Cadherin_repeat"/>
    <property type="match status" value="8"/>
</dbReference>
<keyword evidence="8" id="KW-0130">Cell adhesion</keyword>
<feature type="domain" description="Cadherin" evidence="15">
    <location>
        <begin position="682"/>
        <end position="789"/>
    </location>
</feature>
<feature type="domain" description="Cadherin" evidence="15">
    <location>
        <begin position="449"/>
        <end position="510"/>
    </location>
</feature>
<evidence type="ECO:0000256" key="12">
    <source>
        <dbReference type="PROSITE-ProRule" id="PRU00043"/>
    </source>
</evidence>
<evidence type="ECO:0000313" key="17">
    <source>
        <dbReference type="Proteomes" id="UP001059041"/>
    </source>
</evidence>
<evidence type="ECO:0000256" key="2">
    <source>
        <dbReference type="ARBA" id="ARBA00004251"/>
    </source>
</evidence>